<reference evidence="10" key="1">
    <citation type="journal article" date="2023" name="Antibiotics">
        <title>Prevalence and Molecular Characterization of Methicillin-Resistant Staphylococci (MRS) and Mammaliicocci (MRM) in Dromedary Camels from Algeria: First Detection of SCCmec-mecC Hybrid in Methicillin-Resistant Mammaliicoccus lentus.</title>
        <authorList>
            <person name="Belhout C."/>
            <person name="Boyen F."/>
            <person name="Vereecke N."/>
            <person name="Theuns S."/>
            <person name="Taibi N."/>
            <person name="Stegger M."/>
            <person name="de la Fe-Rodriguez P.Y."/>
            <person name="Bouayad L."/>
            <person name="Elgroud R."/>
            <person name="Butaye P."/>
        </authorList>
    </citation>
    <scope>NUCLEOTIDE SEQUENCE</scope>
    <source>
        <strain evidence="10">7048</strain>
    </source>
</reference>
<protein>
    <recommendedName>
        <fullName evidence="8">Cytidylate kinase</fullName>
        <shortName evidence="8">CK</shortName>
        <ecNumber evidence="8">2.7.4.25</ecNumber>
    </recommendedName>
    <alternativeName>
        <fullName evidence="8">Cytidine monophosphate kinase</fullName>
        <shortName evidence="8">CMP kinase</shortName>
    </alternativeName>
</protein>
<dbReference type="RefSeq" id="WP_016999992.1">
    <property type="nucleotide sequence ID" value="NZ_CP059679.1"/>
</dbReference>
<dbReference type="EC" id="2.7.4.25" evidence="8"/>
<dbReference type="GO" id="GO:0036431">
    <property type="term" value="F:dCMP kinase activity"/>
    <property type="evidence" value="ECO:0007669"/>
    <property type="project" value="InterPro"/>
</dbReference>
<evidence type="ECO:0000256" key="5">
    <source>
        <dbReference type="ARBA" id="ARBA00022840"/>
    </source>
</evidence>
<evidence type="ECO:0000259" key="9">
    <source>
        <dbReference type="Pfam" id="PF02224"/>
    </source>
</evidence>
<evidence type="ECO:0000256" key="1">
    <source>
        <dbReference type="ARBA" id="ARBA00009427"/>
    </source>
</evidence>
<keyword evidence="5 8" id="KW-0067">ATP-binding</keyword>
<dbReference type="NCBIfam" id="TIGR00017">
    <property type="entry name" value="cmk"/>
    <property type="match status" value="1"/>
</dbReference>
<dbReference type="AlphaFoldDB" id="A0AAX3W934"/>
<accession>A0AAX3W934</accession>
<evidence type="ECO:0000256" key="8">
    <source>
        <dbReference type="HAMAP-Rule" id="MF_00238"/>
    </source>
</evidence>
<evidence type="ECO:0000256" key="3">
    <source>
        <dbReference type="ARBA" id="ARBA00022741"/>
    </source>
</evidence>
<dbReference type="InterPro" id="IPR011994">
    <property type="entry name" value="Cytidylate_kinase_dom"/>
</dbReference>
<comment type="catalytic activity">
    <reaction evidence="7 8">
        <text>CMP + ATP = CDP + ADP</text>
        <dbReference type="Rhea" id="RHEA:11600"/>
        <dbReference type="ChEBI" id="CHEBI:30616"/>
        <dbReference type="ChEBI" id="CHEBI:58069"/>
        <dbReference type="ChEBI" id="CHEBI:60377"/>
        <dbReference type="ChEBI" id="CHEBI:456216"/>
        <dbReference type="EC" id="2.7.4.25"/>
    </reaction>
</comment>
<proteinExistence type="inferred from homology"/>
<gene>
    <name evidence="8 10" type="primary">cmk</name>
    <name evidence="10" type="ORF">PYH69_07535</name>
</gene>
<dbReference type="SUPFAM" id="SSF52540">
    <property type="entry name" value="P-loop containing nucleoside triphosphate hydrolases"/>
    <property type="match status" value="1"/>
</dbReference>
<dbReference type="EMBL" id="CP118848">
    <property type="protein sequence ID" value="WHI61470.1"/>
    <property type="molecule type" value="Genomic_DNA"/>
</dbReference>
<dbReference type="InterPro" id="IPR027417">
    <property type="entry name" value="P-loop_NTPase"/>
</dbReference>
<comment type="catalytic activity">
    <reaction evidence="6 8">
        <text>dCMP + ATP = dCDP + ADP</text>
        <dbReference type="Rhea" id="RHEA:25094"/>
        <dbReference type="ChEBI" id="CHEBI:30616"/>
        <dbReference type="ChEBI" id="CHEBI:57566"/>
        <dbReference type="ChEBI" id="CHEBI:58593"/>
        <dbReference type="ChEBI" id="CHEBI:456216"/>
        <dbReference type="EC" id="2.7.4.25"/>
    </reaction>
</comment>
<comment type="similarity">
    <text evidence="1 8">Belongs to the cytidylate kinase family. Type 1 subfamily.</text>
</comment>
<evidence type="ECO:0000256" key="7">
    <source>
        <dbReference type="ARBA" id="ARBA00048478"/>
    </source>
</evidence>
<dbReference type="HAMAP" id="MF_00238">
    <property type="entry name" value="Cytidyl_kinase_type1"/>
    <property type="match status" value="1"/>
</dbReference>
<keyword evidence="4 8" id="KW-0418">Kinase</keyword>
<dbReference type="CDD" id="cd02020">
    <property type="entry name" value="CMPK"/>
    <property type="match status" value="1"/>
</dbReference>
<comment type="subcellular location">
    <subcellularLocation>
        <location evidence="8">Cytoplasm</location>
    </subcellularLocation>
</comment>
<dbReference type="GO" id="GO:0005737">
    <property type="term" value="C:cytoplasm"/>
    <property type="evidence" value="ECO:0007669"/>
    <property type="project" value="UniProtKB-SubCell"/>
</dbReference>
<organism evidence="10 11">
    <name type="scientific">Mammaliicoccus lentus</name>
    <name type="common">Staphylococcus lentus</name>
    <dbReference type="NCBI Taxonomy" id="42858"/>
    <lineage>
        <taxon>Bacteria</taxon>
        <taxon>Bacillati</taxon>
        <taxon>Bacillota</taxon>
        <taxon>Bacilli</taxon>
        <taxon>Bacillales</taxon>
        <taxon>Staphylococcaceae</taxon>
        <taxon>Mammaliicoccus</taxon>
    </lineage>
</organism>
<keyword evidence="3 8" id="KW-0547">Nucleotide-binding</keyword>
<sequence>MSKINIAIDGPAAAGKSTIAKLVAQHFNMIYIDTGAMYRAITLYYIEQETEDFSQLVQNIDLRIVLQNGQRVILNDVDVSERIRENDVTEKVSHVASQEPVRTFLVEEQQKLAQEKNVVMDGRDVGTTVLPDAELKVYMIASVEERALRRLKDNELRGIESDLESLKIDIERRDQFDMNREISPLVKAEDAISIDTTGLSIDEVTNEIVNLAKVKMV</sequence>
<dbReference type="GO" id="GO:0006220">
    <property type="term" value="P:pyrimidine nucleotide metabolic process"/>
    <property type="evidence" value="ECO:0007669"/>
    <property type="project" value="UniProtKB-UniRule"/>
</dbReference>
<keyword evidence="2 8" id="KW-0808">Transferase</keyword>
<evidence type="ECO:0000313" key="11">
    <source>
        <dbReference type="Proteomes" id="UP001223261"/>
    </source>
</evidence>
<evidence type="ECO:0000256" key="4">
    <source>
        <dbReference type="ARBA" id="ARBA00022777"/>
    </source>
</evidence>
<dbReference type="Gene3D" id="3.40.50.300">
    <property type="entry name" value="P-loop containing nucleotide triphosphate hydrolases"/>
    <property type="match status" value="1"/>
</dbReference>
<dbReference type="Proteomes" id="UP001223261">
    <property type="component" value="Chromosome"/>
</dbReference>
<dbReference type="GO" id="GO:0005524">
    <property type="term" value="F:ATP binding"/>
    <property type="evidence" value="ECO:0007669"/>
    <property type="project" value="UniProtKB-UniRule"/>
</dbReference>
<feature type="binding site" evidence="8">
    <location>
        <begin position="10"/>
        <end position="18"/>
    </location>
    <ligand>
        <name>ATP</name>
        <dbReference type="ChEBI" id="CHEBI:30616"/>
    </ligand>
</feature>
<feature type="domain" description="Cytidylate kinase" evidence="9">
    <location>
        <begin position="6"/>
        <end position="213"/>
    </location>
</feature>
<dbReference type="InterPro" id="IPR003136">
    <property type="entry name" value="Cytidylate_kin"/>
</dbReference>
<name>A0AAX3W934_MAMLE</name>
<evidence type="ECO:0000313" key="10">
    <source>
        <dbReference type="EMBL" id="WHI61470.1"/>
    </source>
</evidence>
<keyword evidence="8" id="KW-0963">Cytoplasm</keyword>
<evidence type="ECO:0000256" key="6">
    <source>
        <dbReference type="ARBA" id="ARBA00047615"/>
    </source>
</evidence>
<evidence type="ECO:0000256" key="2">
    <source>
        <dbReference type="ARBA" id="ARBA00022679"/>
    </source>
</evidence>
<dbReference type="Pfam" id="PF02224">
    <property type="entry name" value="Cytidylate_kin"/>
    <property type="match status" value="1"/>
</dbReference>